<dbReference type="SUPFAM" id="SSF81301">
    <property type="entry name" value="Nucleotidyltransferase"/>
    <property type="match status" value="1"/>
</dbReference>
<proteinExistence type="predicted"/>
<dbReference type="Gene3D" id="3.30.460.40">
    <property type="match status" value="1"/>
</dbReference>
<dbReference type="Pfam" id="PF10706">
    <property type="entry name" value="Aminoglyc_resit"/>
    <property type="match status" value="1"/>
</dbReference>
<accession>A0A1T4Q3B5</accession>
<dbReference type="STRING" id="118967.SAMN02745191_2297"/>
<evidence type="ECO:0000313" key="2">
    <source>
        <dbReference type="Proteomes" id="UP000243297"/>
    </source>
</evidence>
<sequence length="163" mass="18928">MKKEIVTKEDLLKVIDLFEEIQITYWLDGGWGVDALVGKQTRHHRDIDINYDANETERLLDTLIKVGYQVETDWMPVRAELYHPELGYLDIHPFIIEEDGSCKQSDLEGGFYNIDAKYFGQTIFEGRKIPCISIEGQKVFHSGYELRESDIHDLKCLEELSSN</sequence>
<gene>
    <name evidence="1" type="ORF">SAMN02745191_2297</name>
</gene>
<keyword evidence="1" id="KW-0808">Transferase</keyword>
<dbReference type="GO" id="GO:0016740">
    <property type="term" value="F:transferase activity"/>
    <property type="evidence" value="ECO:0007669"/>
    <property type="project" value="UniProtKB-KW"/>
</dbReference>
<dbReference type="InterPro" id="IPR043519">
    <property type="entry name" value="NT_sf"/>
</dbReference>
<organism evidence="1 2">
    <name type="scientific">Anaerorhabdus furcosa</name>
    <dbReference type="NCBI Taxonomy" id="118967"/>
    <lineage>
        <taxon>Bacteria</taxon>
        <taxon>Bacillati</taxon>
        <taxon>Bacillota</taxon>
        <taxon>Erysipelotrichia</taxon>
        <taxon>Erysipelotrichales</taxon>
        <taxon>Erysipelotrichaceae</taxon>
        <taxon>Anaerorhabdus</taxon>
    </lineage>
</organism>
<reference evidence="2" key="1">
    <citation type="submission" date="2017-02" db="EMBL/GenBank/DDBJ databases">
        <authorList>
            <person name="Varghese N."/>
            <person name="Submissions S."/>
        </authorList>
    </citation>
    <scope>NUCLEOTIDE SEQUENCE [LARGE SCALE GENOMIC DNA]</scope>
    <source>
        <strain evidence="2">ATCC 25662</strain>
    </source>
</reference>
<evidence type="ECO:0000313" key="1">
    <source>
        <dbReference type="EMBL" id="SJZ98263.1"/>
    </source>
</evidence>
<dbReference type="EMBL" id="FUWY01000008">
    <property type="protein sequence ID" value="SJZ98263.1"/>
    <property type="molecule type" value="Genomic_DNA"/>
</dbReference>
<name>A0A1T4Q3B5_9FIRM</name>
<dbReference type="AlphaFoldDB" id="A0A1T4Q3B5"/>
<keyword evidence="2" id="KW-1185">Reference proteome</keyword>
<dbReference type="Proteomes" id="UP000243297">
    <property type="component" value="Unassembled WGS sequence"/>
</dbReference>
<dbReference type="OrthoDB" id="9800567at2"/>
<dbReference type="InterPro" id="IPR019646">
    <property type="entry name" value="Aminoglyc_AdlTrfase"/>
</dbReference>
<dbReference type="RefSeq" id="WP_078712683.1">
    <property type="nucleotide sequence ID" value="NZ_FUWY01000008.1"/>
</dbReference>
<protein>
    <submittedName>
        <fullName evidence="1">2''-aminoglycoside nucleotidyltransferase</fullName>
    </submittedName>
</protein>